<evidence type="ECO:0000256" key="2">
    <source>
        <dbReference type="SAM" id="SignalP"/>
    </source>
</evidence>
<dbReference type="Gene3D" id="3.30.1120.10">
    <property type="match status" value="1"/>
</dbReference>
<proteinExistence type="inferred from homology"/>
<evidence type="ECO:0000313" key="3">
    <source>
        <dbReference type="EMBL" id="RXZ42220.1"/>
    </source>
</evidence>
<dbReference type="PROSITE" id="PS51257">
    <property type="entry name" value="PROKAR_LIPOPROTEIN"/>
    <property type="match status" value="1"/>
</dbReference>
<dbReference type="InterPro" id="IPR050738">
    <property type="entry name" value="Sulfatase"/>
</dbReference>
<dbReference type="InterPro" id="IPR017850">
    <property type="entry name" value="Alkaline_phosphatase_core_sf"/>
</dbReference>
<dbReference type="PANTHER" id="PTHR42693:SF33">
    <property type="entry name" value="ARYLSULFATASE"/>
    <property type="match status" value="1"/>
</dbReference>
<keyword evidence="2" id="KW-0732">Signal</keyword>
<dbReference type="SUPFAM" id="SSF53649">
    <property type="entry name" value="Alkaline phosphatase-like"/>
    <property type="match status" value="2"/>
</dbReference>
<reference evidence="3 4" key="1">
    <citation type="submission" date="2018-10" db="EMBL/GenBank/DDBJ databases">
        <title>Draft genome of Fastidiocella sp. strain 375T, a bacterium isolated from a karstic cave dripping water.</title>
        <authorList>
            <person name="Coelho C."/>
            <person name="Verissimo A."/>
            <person name="Tiago I."/>
        </authorList>
    </citation>
    <scope>NUCLEOTIDE SEQUENCE [LARGE SCALE GENOMIC DNA]</scope>
    <source>
        <strain evidence="3 4">CAVE-375</strain>
    </source>
</reference>
<evidence type="ECO:0000313" key="4">
    <source>
        <dbReference type="Proteomes" id="UP000290682"/>
    </source>
</evidence>
<comment type="similarity">
    <text evidence="1">Belongs to the sulfatase family.</text>
</comment>
<comment type="caution">
    <text evidence="3">The sequence shown here is derived from an EMBL/GenBank/DDBJ whole genome shotgun (WGS) entry which is preliminary data.</text>
</comment>
<evidence type="ECO:0008006" key="5">
    <source>
        <dbReference type="Google" id="ProtNLM"/>
    </source>
</evidence>
<dbReference type="Proteomes" id="UP000290682">
    <property type="component" value="Unassembled WGS sequence"/>
</dbReference>
<sequence>MKKDRRQTSRWRRLGVVALSTAALGGCLQNGNTPPPKPADTRPNVLLIVADDLGYSDIGAFGGEISTPNLGRPLSNVSYGRRWAEVGATPFRLWKGNPTEGGVVVPAIARLPKQIGAKAALTQFTSVTDLAPTLLELAKAPNPGSQHKGKTVNPITGVSLLPALDERGKELRAAGTVIADELHGGRYVRRDNWKISWVTPPAGPGRWELFDLATDRGEITDVASANPQVVSELTAQWDAYVQRVGLILPVWQ</sequence>
<name>A0ABY0F9S1_9NEIS</name>
<dbReference type="Gene3D" id="3.40.720.10">
    <property type="entry name" value="Alkaline Phosphatase, subunit A"/>
    <property type="match status" value="2"/>
</dbReference>
<feature type="signal peptide" evidence="2">
    <location>
        <begin position="1"/>
        <end position="25"/>
    </location>
</feature>
<protein>
    <recommendedName>
        <fullName evidence="5">Sulfatase N-terminal domain-containing protein</fullName>
    </recommendedName>
</protein>
<dbReference type="PANTHER" id="PTHR42693">
    <property type="entry name" value="ARYLSULFATASE FAMILY MEMBER"/>
    <property type="match status" value="1"/>
</dbReference>
<keyword evidence="4" id="KW-1185">Reference proteome</keyword>
<dbReference type="EMBL" id="REGR01000015">
    <property type="protein sequence ID" value="RXZ42220.1"/>
    <property type="molecule type" value="Genomic_DNA"/>
</dbReference>
<accession>A0ABY0F9S1</accession>
<organism evidence="3 4">
    <name type="scientific">Crenobacter cavernae</name>
    <dbReference type="NCBI Taxonomy" id="2290923"/>
    <lineage>
        <taxon>Bacteria</taxon>
        <taxon>Pseudomonadati</taxon>
        <taxon>Pseudomonadota</taxon>
        <taxon>Betaproteobacteria</taxon>
        <taxon>Neisseriales</taxon>
        <taxon>Neisseriaceae</taxon>
        <taxon>Crenobacter</taxon>
    </lineage>
</organism>
<evidence type="ECO:0000256" key="1">
    <source>
        <dbReference type="ARBA" id="ARBA00008779"/>
    </source>
</evidence>
<gene>
    <name evidence="3" type="ORF">EBB06_14340</name>
</gene>
<feature type="chain" id="PRO_5046996225" description="Sulfatase N-terminal domain-containing protein" evidence="2">
    <location>
        <begin position="26"/>
        <end position="252"/>
    </location>
</feature>